<reference evidence="2 3" key="1">
    <citation type="journal article" date="2004" name="Environ. Microbiol.">
        <title>Phylogeny-function analysis of (meta)genomic libraries: screening for expression of ribosomal RNA genes by large-insert library fluorescent in situ hybridization (LIL-FISH).</title>
        <authorList>
            <person name="Leveau J.H."/>
            <person name="Gerards S."/>
            <person name="de Boer W."/>
            <person name="van Veen J.A."/>
        </authorList>
    </citation>
    <scope>NUCLEOTIDE SEQUENCE [LARGE SCALE GENOMIC DNA]</scope>
    <source>
        <strain evidence="2 3">Ter331</strain>
    </source>
</reference>
<dbReference type="PANTHER" id="PTHR47698">
    <property type="entry name" value="FATTY-ACID-BINDING PROTEIN 3, CHLOROPLASTIC"/>
    <property type="match status" value="1"/>
</dbReference>
<dbReference type="HOGENOM" id="CLU_102167_0_0_4"/>
<dbReference type="KEGG" id="cfu:CFU_3845"/>
<dbReference type="GO" id="GO:0016872">
    <property type="term" value="F:intramolecular lyase activity"/>
    <property type="evidence" value="ECO:0007669"/>
    <property type="project" value="InterPro"/>
</dbReference>
<reference evidence="2 3" key="3">
    <citation type="journal article" date="2008" name="FEMS Microbiol. Ecol.">
        <title>Identification and characterization of genes underlying chitinolysis in Collimonas fungivorans Ter331.</title>
        <authorList>
            <person name="Fritsche K."/>
            <person name="de Boer W."/>
            <person name="Gerards S."/>
            <person name="van den Berg M."/>
            <person name="van Veen J.A."/>
            <person name="Leveau J.H."/>
        </authorList>
    </citation>
    <scope>NUCLEOTIDE SEQUENCE [LARGE SCALE GENOMIC DNA]</scope>
    <source>
        <strain evidence="2 3">Ter331</strain>
    </source>
</reference>
<dbReference type="EMBL" id="CP002745">
    <property type="protein sequence ID" value="AEK63669.1"/>
    <property type="molecule type" value="Genomic_DNA"/>
</dbReference>
<dbReference type="InterPro" id="IPR016088">
    <property type="entry name" value="Chalcone_isomerase_3-sand"/>
</dbReference>
<dbReference type="SUPFAM" id="SSF54626">
    <property type="entry name" value="Chalcone isomerase"/>
    <property type="match status" value="1"/>
</dbReference>
<evidence type="ECO:0000313" key="2">
    <source>
        <dbReference type="EMBL" id="AEK63669.1"/>
    </source>
</evidence>
<sequence length="234" mass="25749">MHNFVHLTILYRVIIKRSFFYLRSIQTPYTNIGGDMKVVARLKRAGACACVLSALLLAQGAFAVDVAGVKIEETAKVGNQDLKLNGAGVRYKVIFKVYTAALYLSDKKTTVPDVLAAPGARRIELVMLRDVSSEDFSRAFMSGIQNNVDKADKSKIVNQLLKFGELFASIPELKKGDVMTTDWIPGVGTQIHFNGKPVSETLPDLVFYNSLLKIWLGEKPADSKLKLLLLGQTG</sequence>
<reference evidence="2 3" key="4">
    <citation type="journal article" date="2010" name="Environ. Microbiol.">
        <title>The bacterial genus Collimonas: mycophagy, weathering and other adaptive solutions to life in oligotrophic soil environments.</title>
        <authorList>
            <person name="Leveau J.H."/>
            <person name="Uroz S."/>
            <person name="de Boer W."/>
        </authorList>
    </citation>
    <scope>NUCLEOTIDE SEQUENCE [LARGE SCALE GENOMIC DNA]</scope>
    <source>
        <strain evidence="2 3">Ter331</strain>
    </source>
</reference>
<name>G0AG19_COLFT</name>
<dbReference type="eggNOG" id="COG0810">
    <property type="taxonomic scope" value="Bacteria"/>
</dbReference>
<dbReference type="AlphaFoldDB" id="G0AG19"/>
<keyword evidence="3" id="KW-1185">Reference proteome</keyword>
<dbReference type="Gene3D" id="3.50.70.10">
    <property type="match status" value="1"/>
</dbReference>
<evidence type="ECO:0000313" key="3">
    <source>
        <dbReference type="Proteomes" id="UP000008392"/>
    </source>
</evidence>
<dbReference type="Proteomes" id="UP000008392">
    <property type="component" value="Chromosome"/>
</dbReference>
<dbReference type="InterPro" id="IPR016087">
    <property type="entry name" value="Chalcone_isomerase"/>
</dbReference>
<accession>G0AG19</accession>
<feature type="domain" description="Chalcone isomerase" evidence="1">
    <location>
        <begin position="63"/>
        <end position="231"/>
    </location>
</feature>
<reference evidence="3" key="6">
    <citation type="submission" date="2011-05" db="EMBL/GenBank/DDBJ databases">
        <title>Complete sequence of Collimonas fungivorans Ter331.</title>
        <authorList>
            <person name="Leveau J.H."/>
        </authorList>
    </citation>
    <scope>NUCLEOTIDE SEQUENCE [LARGE SCALE GENOMIC DNA]</scope>
    <source>
        <strain evidence="3">Ter331</strain>
    </source>
</reference>
<proteinExistence type="predicted"/>
<dbReference type="InterPro" id="IPR036298">
    <property type="entry name" value="Chalcone_isomerase_sf"/>
</dbReference>
<evidence type="ECO:0000259" key="1">
    <source>
        <dbReference type="Pfam" id="PF16036"/>
    </source>
</evidence>
<gene>
    <name evidence="2" type="ordered locus">CFU_3845</name>
</gene>
<dbReference type="Pfam" id="PF16036">
    <property type="entry name" value="Chalcone_3"/>
    <property type="match status" value="1"/>
</dbReference>
<reference evidence="2 3" key="2">
    <citation type="journal article" date="2006" name="J. Microbiol. Methods">
        <title>Genomic flank-sequencing of plasposon insertion sites for rapid identification of functional genes.</title>
        <authorList>
            <person name="Leveau J.H."/>
            <person name="Gerards S."/>
            <person name="Fritsche K."/>
            <person name="Zondag G."/>
            <person name="van Veen J.A."/>
        </authorList>
    </citation>
    <scope>NUCLEOTIDE SEQUENCE [LARGE SCALE GENOMIC DNA]</scope>
    <source>
        <strain evidence="2 3">Ter331</strain>
    </source>
</reference>
<reference evidence="2 3" key="5">
    <citation type="journal article" date="2011" name="ISME J.">
        <title>Dual transcriptional profiling of a bacterial/fungal confrontation: Collimonas fungivorans versus Aspergillus niger.</title>
        <authorList>
            <person name="Mela F."/>
            <person name="Fritsche K."/>
            <person name="de Boer W."/>
            <person name="van Veen J.A."/>
            <person name="de Graaff L.H."/>
            <person name="van den Berg M."/>
            <person name="Leveau J.H."/>
        </authorList>
    </citation>
    <scope>NUCLEOTIDE SEQUENCE [LARGE SCALE GENOMIC DNA]</scope>
    <source>
        <strain evidence="2 3">Ter331</strain>
    </source>
</reference>
<protein>
    <recommendedName>
        <fullName evidence="1">Chalcone isomerase domain-containing protein</fullName>
    </recommendedName>
</protein>
<dbReference type="PANTHER" id="PTHR47698:SF2">
    <property type="entry name" value="FATTY-ACID-BINDING PROTEIN 3, CHLOROPLASTIC"/>
    <property type="match status" value="1"/>
</dbReference>
<organism evidence="2 3">
    <name type="scientific">Collimonas fungivorans (strain Ter331)</name>
    <dbReference type="NCBI Taxonomy" id="1005048"/>
    <lineage>
        <taxon>Bacteria</taxon>
        <taxon>Pseudomonadati</taxon>
        <taxon>Pseudomonadota</taxon>
        <taxon>Betaproteobacteria</taxon>
        <taxon>Burkholderiales</taxon>
        <taxon>Oxalobacteraceae</taxon>
        <taxon>Collimonas</taxon>
    </lineage>
</organism>
<dbReference type="STRING" id="1005048.CFU_3845"/>